<gene>
    <name evidence="5" type="ORF">F3Y22_tig00110597pilonHSYRG01191</name>
</gene>
<reference evidence="5" key="1">
    <citation type="submission" date="2019-09" db="EMBL/GenBank/DDBJ databases">
        <title>Draft genome information of white flower Hibiscus syriacus.</title>
        <authorList>
            <person name="Kim Y.-M."/>
        </authorList>
    </citation>
    <scope>NUCLEOTIDE SEQUENCE [LARGE SCALE GENOMIC DNA]</scope>
    <source>
        <strain evidence="5">YM2019G1</strain>
    </source>
</reference>
<keyword evidence="1" id="KW-0479">Metal-binding</keyword>
<evidence type="ECO:0000259" key="4">
    <source>
        <dbReference type="Pfam" id="PF07727"/>
    </source>
</evidence>
<proteinExistence type="predicted"/>
<keyword evidence="6" id="KW-1185">Reference proteome</keyword>
<dbReference type="InterPro" id="IPR043502">
    <property type="entry name" value="DNA/RNA_pol_sf"/>
</dbReference>
<comment type="caution">
    <text evidence="5">The sequence shown here is derived from an EMBL/GenBank/DDBJ whole genome shotgun (WGS) entry which is preliminary data.</text>
</comment>
<evidence type="ECO:0000256" key="2">
    <source>
        <dbReference type="ARBA" id="ARBA00022771"/>
    </source>
</evidence>
<evidence type="ECO:0000313" key="5">
    <source>
        <dbReference type="EMBL" id="KAE8698968.1"/>
    </source>
</evidence>
<keyword evidence="2" id="KW-0863">Zinc-finger</keyword>
<name>A0A6A3A438_HIBSY</name>
<accession>A0A6A3A438</accession>
<dbReference type="InterPro" id="IPR013103">
    <property type="entry name" value="RVT_2"/>
</dbReference>
<dbReference type="Pfam" id="PF07727">
    <property type="entry name" value="RVT_2"/>
    <property type="match status" value="1"/>
</dbReference>
<dbReference type="EMBL" id="VEPZ02001044">
    <property type="protein sequence ID" value="KAE8698968.1"/>
    <property type="molecule type" value="Genomic_DNA"/>
</dbReference>
<evidence type="ECO:0000256" key="1">
    <source>
        <dbReference type="ARBA" id="ARBA00022723"/>
    </source>
</evidence>
<dbReference type="Proteomes" id="UP000436088">
    <property type="component" value="Unassembled WGS sequence"/>
</dbReference>
<feature type="domain" description="Reverse transcriptase Ty1/copia-type" evidence="4">
    <location>
        <begin position="81"/>
        <end position="160"/>
    </location>
</feature>
<dbReference type="PANTHER" id="PTHR42647">
    <property type="entry name" value="SBP (S-RIBONUCLEASE BINDING PROTEIN) FAMILY PROTEIN"/>
    <property type="match status" value="1"/>
</dbReference>
<evidence type="ECO:0000256" key="3">
    <source>
        <dbReference type="ARBA" id="ARBA00022833"/>
    </source>
</evidence>
<sequence>MLGGNASNLMLPVCMDENCCEVLILSCYSNSIVSNMVSEQWTLNAVLALAVAKQWTLRQADVNNAFLNGDLNEENGHFTYILVYDDDIIIIGQSTDEIDKVVKLLNDKFSLKYIGELSFFLGIEVKRDVGALFLNQRKYVLELLEKMGMQNVTPTPTPVVTTSKLVEADWQVADGLTKPMLKPAFERFRDKVNVVRFIFRNPQEHLTKGVRDLKQRHAASFLAAVEKGVCKKLKLKDVELETVNRKNRELVERIKQVTMEAKNWHYRAKQNESVVNVLKTNLEQVISQSQGAEQLGKEGFGDSEIDDAASYIDPVSGGAKCVSGNHHGMICRA</sequence>
<dbReference type="GO" id="GO:0008270">
    <property type="term" value="F:zinc ion binding"/>
    <property type="evidence" value="ECO:0007669"/>
    <property type="project" value="UniProtKB-KW"/>
</dbReference>
<keyword evidence="3" id="KW-0862">Zinc</keyword>
<dbReference type="GO" id="GO:0004842">
    <property type="term" value="F:ubiquitin-protein transferase activity"/>
    <property type="evidence" value="ECO:0007669"/>
    <property type="project" value="TreeGrafter"/>
</dbReference>
<organism evidence="5 6">
    <name type="scientific">Hibiscus syriacus</name>
    <name type="common">Rose of Sharon</name>
    <dbReference type="NCBI Taxonomy" id="106335"/>
    <lineage>
        <taxon>Eukaryota</taxon>
        <taxon>Viridiplantae</taxon>
        <taxon>Streptophyta</taxon>
        <taxon>Embryophyta</taxon>
        <taxon>Tracheophyta</taxon>
        <taxon>Spermatophyta</taxon>
        <taxon>Magnoliopsida</taxon>
        <taxon>eudicotyledons</taxon>
        <taxon>Gunneridae</taxon>
        <taxon>Pentapetalae</taxon>
        <taxon>rosids</taxon>
        <taxon>malvids</taxon>
        <taxon>Malvales</taxon>
        <taxon>Malvaceae</taxon>
        <taxon>Malvoideae</taxon>
        <taxon>Hibiscus</taxon>
    </lineage>
</organism>
<protein>
    <submittedName>
        <fullName evidence="5">Detected protein of confused Function</fullName>
    </submittedName>
</protein>
<dbReference type="AlphaFoldDB" id="A0A6A3A438"/>
<evidence type="ECO:0000313" key="6">
    <source>
        <dbReference type="Proteomes" id="UP000436088"/>
    </source>
</evidence>
<dbReference type="PANTHER" id="PTHR42647:SF9">
    <property type="entry name" value="S-RIBONUCLEASE BINDING PROTEIN SBP1-RELATED"/>
    <property type="match status" value="1"/>
</dbReference>
<dbReference type="SUPFAM" id="SSF56672">
    <property type="entry name" value="DNA/RNA polymerases"/>
    <property type="match status" value="1"/>
</dbReference>